<reference evidence="2 3" key="1">
    <citation type="journal article" date="2013" name="BMC Genomics">
        <title>Reconstruction of the lipid metabolism for the microalga Monoraphidium neglectum from its genome sequence reveals characteristics suitable for biofuel production.</title>
        <authorList>
            <person name="Bogen C."/>
            <person name="Al-Dilaimi A."/>
            <person name="Albersmeier A."/>
            <person name="Wichmann J."/>
            <person name="Grundmann M."/>
            <person name="Rupp O."/>
            <person name="Lauersen K.J."/>
            <person name="Blifernez-Klassen O."/>
            <person name="Kalinowski J."/>
            <person name="Goesmann A."/>
            <person name="Mussgnug J.H."/>
            <person name="Kruse O."/>
        </authorList>
    </citation>
    <scope>NUCLEOTIDE SEQUENCE [LARGE SCALE GENOMIC DNA]</scope>
    <source>
        <strain evidence="2 3">SAG 48.87</strain>
    </source>
</reference>
<evidence type="ECO:0000256" key="1">
    <source>
        <dbReference type="SAM" id="MobiDB-lite"/>
    </source>
</evidence>
<gene>
    <name evidence="2" type="ORF">MNEG_10189</name>
</gene>
<dbReference type="EMBL" id="KK102435">
    <property type="protein sequence ID" value="KIY97771.1"/>
    <property type="molecule type" value="Genomic_DNA"/>
</dbReference>
<name>A0A0D2M9X6_9CHLO</name>
<feature type="compositionally biased region" description="Basic and acidic residues" evidence="1">
    <location>
        <begin position="126"/>
        <end position="136"/>
    </location>
</feature>
<sequence>MATLFERAPALQRLAAKAQELTCDQNFTIVMPKNSSKGGLQAPPLDLIRNPFEDIADVDDDEMRAELNAPRKRTYADALTGKGTRTGPCQGPKGRVRKSKRAKKRAAAKAPLKVAGNCPASVKCKKVTDGNKKAPSEAHSAPTDGNEAQDSPVIGANAKSEPAPHSSRRSSWGSAVSRGSLPRGLSTALVVAARDGGADSEGGSGTPALPARLTEGEAVAIKCGAKAEGADAAEGDGGGSSTVECEAKGQINGAKQTAAVRRKKGRKRVRKVGQHHRS</sequence>
<dbReference type="GeneID" id="25727326"/>
<keyword evidence="3" id="KW-1185">Reference proteome</keyword>
<evidence type="ECO:0000313" key="3">
    <source>
        <dbReference type="Proteomes" id="UP000054498"/>
    </source>
</evidence>
<feature type="compositionally biased region" description="Low complexity" evidence="1">
    <location>
        <begin position="169"/>
        <end position="180"/>
    </location>
</feature>
<feature type="region of interest" description="Disordered" evidence="1">
    <location>
        <begin position="69"/>
        <end position="183"/>
    </location>
</feature>
<feature type="region of interest" description="Disordered" evidence="1">
    <location>
        <begin position="228"/>
        <end position="278"/>
    </location>
</feature>
<feature type="compositionally biased region" description="Basic residues" evidence="1">
    <location>
        <begin position="94"/>
        <end position="107"/>
    </location>
</feature>
<protein>
    <submittedName>
        <fullName evidence="2">Uncharacterized protein</fullName>
    </submittedName>
</protein>
<organism evidence="2 3">
    <name type="scientific">Monoraphidium neglectum</name>
    <dbReference type="NCBI Taxonomy" id="145388"/>
    <lineage>
        <taxon>Eukaryota</taxon>
        <taxon>Viridiplantae</taxon>
        <taxon>Chlorophyta</taxon>
        <taxon>core chlorophytes</taxon>
        <taxon>Chlorophyceae</taxon>
        <taxon>CS clade</taxon>
        <taxon>Sphaeropleales</taxon>
        <taxon>Selenastraceae</taxon>
        <taxon>Monoraphidium</taxon>
    </lineage>
</organism>
<dbReference type="AlphaFoldDB" id="A0A0D2M9X6"/>
<dbReference type="Proteomes" id="UP000054498">
    <property type="component" value="Unassembled WGS sequence"/>
</dbReference>
<feature type="compositionally biased region" description="Basic residues" evidence="1">
    <location>
        <begin position="260"/>
        <end position="278"/>
    </location>
</feature>
<accession>A0A0D2M9X6</accession>
<evidence type="ECO:0000313" key="2">
    <source>
        <dbReference type="EMBL" id="KIY97771.1"/>
    </source>
</evidence>
<dbReference type="RefSeq" id="XP_013896791.1">
    <property type="nucleotide sequence ID" value="XM_014041337.1"/>
</dbReference>
<dbReference type="KEGG" id="mng:MNEG_10189"/>
<proteinExistence type="predicted"/>